<dbReference type="EC" id="2.5.1.3" evidence="9"/>
<name>A0A4R3K955_9BACI</name>
<dbReference type="OrthoDB" id="9812206at2"/>
<dbReference type="GO" id="GO:0009229">
    <property type="term" value="P:thiamine diphosphate biosynthetic process"/>
    <property type="evidence" value="ECO:0007669"/>
    <property type="project" value="UniProtKB-UniRule"/>
</dbReference>
<feature type="binding site" evidence="9">
    <location>
        <begin position="135"/>
        <end position="137"/>
    </location>
    <ligand>
        <name>2-[(2R,5Z)-2-carboxy-4-methylthiazol-5(2H)-ylidene]ethyl phosphate</name>
        <dbReference type="ChEBI" id="CHEBI:62899"/>
    </ligand>
</feature>
<dbReference type="GO" id="GO:0004789">
    <property type="term" value="F:thiamine-phosphate diphosphorylase activity"/>
    <property type="evidence" value="ECO:0007669"/>
    <property type="project" value="UniProtKB-UniRule"/>
</dbReference>
<dbReference type="UniPathway" id="UPA00060">
    <property type="reaction ID" value="UER00141"/>
</dbReference>
<keyword evidence="2 9" id="KW-0808">Transferase</keyword>
<evidence type="ECO:0000256" key="8">
    <source>
        <dbReference type="ARBA" id="ARBA00047883"/>
    </source>
</evidence>
<evidence type="ECO:0000256" key="4">
    <source>
        <dbReference type="ARBA" id="ARBA00022842"/>
    </source>
</evidence>
<dbReference type="NCBIfam" id="TIGR00693">
    <property type="entry name" value="thiE"/>
    <property type="match status" value="1"/>
</dbReference>
<evidence type="ECO:0000256" key="9">
    <source>
        <dbReference type="HAMAP-Rule" id="MF_00097"/>
    </source>
</evidence>
<comment type="catalytic activity">
    <reaction evidence="8 9 10">
        <text>2-[(2R,5Z)-2-carboxy-4-methylthiazol-5(2H)-ylidene]ethyl phosphate + 4-amino-2-methyl-5-(diphosphooxymethyl)pyrimidine + 2 H(+) = thiamine phosphate + CO2 + diphosphate</text>
        <dbReference type="Rhea" id="RHEA:47844"/>
        <dbReference type="ChEBI" id="CHEBI:15378"/>
        <dbReference type="ChEBI" id="CHEBI:16526"/>
        <dbReference type="ChEBI" id="CHEBI:33019"/>
        <dbReference type="ChEBI" id="CHEBI:37575"/>
        <dbReference type="ChEBI" id="CHEBI:57841"/>
        <dbReference type="ChEBI" id="CHEBI:62899"/>
        <dbReference type="EC" id="2.5.1.3"/>
    </reaction>
</comment>
<feature type="binding site" evidence="9">
    <location>
        <position position="90"/>
    </location>
    <ligand>
        <name>Mg(2+)</name>
        <dbReference type="ChEBI" id="CHEBI:18420"/>
    </ligand>
</feature>
<keyword evidence="14" id="KW-1185">Reference proteome</keyword>
<organism evidence="13 14">
    <name type="scientific">Tepidibacillus fermentans</name>
    <dbReference type="NCBI Taxonomy" id="1281767"/>
    <lineage>
        <taxon>Bacteria</taxon>
        <taxon>Bacillati</taxon>
        <taxon>Bacillota</taxon>
        <taxon>Bacilli</taxon>
        <taxon>Bacillales</taxon>
        <taxon>Bacillaceae</taxon>
        <taxon>Tepidibacillus</taxon>
    </lineage>
</organism>
<evidence type="ECO:0000259" key="12">
    <source>
        <dbReference type="Pfam" id="PF02581"/>
    </source>
</evidence>
<dbReference type="Gene3D" id="3.20.20.70">
    <property type="entry name" value="Aldolase class I"/>
    <property type="match status" value="1"/>
</dbReference>
<dbReference type="GO" id="GO:0000287">
    <property type="term" value="F:magnesium ion binding"/>
    <property type="evidence" value="ECO:0007669"/>
    <property type="project" value="UniProtKB-UniRule"/>
</dbReference>
<dbReference type="AlphaFoldDB" id="A0A4R3K955"/>
<dbReference type="InterPro" id="IPR013785">
    <property type="entry name" value="Aldolase_TIM"/>
</dbReference>
<dbReference type="GO" id="GO:0009228">
    <property type="term" value="P:thiamine biosynthetic process"/>
    <property type="evidence" value="ECO:0007669"/>
    <property type="project" value="UniProtKB-KW"/>
</dbReference>
<dbReference type="FunFam" id="3.20.20.70:FF:000096">
    <property type="entry name" value="Thiamine-phosphate synthase"/>
    <property type="match status" value="1"/>
</dbReference>
<gene>
    <name evidence="9" type="primary">thiE</name>
    <name evidence="13" type="ORF">EDD72_1229</name>
</gene>
<feature type="domain" description="Thiamine phosphate synthase/TenI" evidence="12">
    <location>
        <begin position="9"/>
        <end position="188"/>
    </location>
</feature>
<evidence type="ECO:0000313" key="13">
    <source>
        <dbReference type="EMBL" id="TCS79201.1"/>
    </source>
</evidence>
<comment type="function">
    <text evidence="9">Condenses 4-methyl-5-(beta-hydroxyethyl)thiazole monophosphate (THZ-P) and 2-methyl-4-amino-5-hydroxymethyl pyrimidine pyrophosphate (HMP-PP) to form thiamine monophosphate (TMP).</text>
</comment>
<dbReference type="HAMAP" id="MF_00097">
    <property type="entry name" value="TMP_synthase"/>
    <property type="match status" value="1"/>
</dbReference>
<evidence type="ECO:0000256" key="5">
    <source>
        <dbReference type="ARBA" id="ARBA00022977"/>
    </source>
</evidence>
<dbReference type="RefSeq" id="WP_132770234.1">
    <property type="nucleotide sequence ID" value="NZ_SMAB01000022.1"/>
</dbReference>
<dbReference type="SUPFAM" id="SSF51391">
    <property type="entry name" value="Thiamin phosphate synthase"/>
    <property type="match status" value="1"/>
</dbReference>
<keyword evidence="5 9" id="KW-0784">Thiamine biosynthesis</keyword>
<evidence type="ECO:0000313" key="14">
    <source>
        <dbReference type="Proteomes" id="UP000295788"/>
    </source>
</evidence>
<comment type="catalytic activity">
    <reaction evidence="6 9 10">
        <text>4-methyl-5-(2-phosphooxyethyl)-thiazole + 4-amino-2-methyl-5-(diphosphooxymethyl)pyrimidine + H(+) = thiamine phosphate + diphosphate</text>
        <dbReference type="Rhea" id="RHEA:22328"/>
        <dbReference type="ChEBI" id="CHEBI:15378"/>
        <dbReference type="ChEBI" id="CHEBI:33019"/>
        <dbReference type="ChEBI" id="CHEBI:37575"/>
        <dbReference type="ChEBI" id="CHEBI:57841"/>
        <dbReference type="ChEBI" id="CHEBI:58296"/>
        <dbReference type="EC" id="2.5.1.3"/>
    </reaction>
</comment>
<dbReference type="InterPro" id="IPR034291">
    <property type="entry name" value="TMP_synthase"/>
</dbReference>
<evidence type="ECO:0000256" key="7">
    <source>
        <dbReference type="ARBA" id="ARBA00047851"/>
    </source>
</evidence>
<evidence type="ECO:0000256" key="3">
    <source>
        <dbReference type="ARBA" id="ARBA00022723"/>
    </source>
</evidence>
<reference evidence="13 14" key="1">
    <citation type="submission" date="2019-03" db="EMBL/GenBank/DDBJ databases">
        <title>Genomic Encyclopedia of Type Strains, Phase IV (KMG-IV): sequencing the most valuable type-strain genomes for metagenomic binning, comparative biology and taxonomic classification.</title>
        <authorList>
            <person name="Goeker M."/>
        </authorList>
    </citation>
    <scope>NUCLEOTIDE SEQUENCE [LARGE SCALE GENOMIC DNA]</scope>
    <source>
        <strain evidence="13 14">DSM 23802</strain>
    </source>
</reference>
<feature type="binding site" evidence="9">
    <location>
        <position position="109"/>
    </location>
    <ligand>
        <name>4-amino-2-methyl-5-(diphosphooxymethyl)pyrimidine</name>
        <dbReference type="ChEBI" id="CHEBI:57841"/>
    </ligand>
</feature>
<dbReference type="GO" id="GO:0005737">
    <property type="term" value="C:cytoplasm"/>
    <property type="evidence" value="ECO:0007669"/>
    <property type="project" value="TreeGrafter"/>
</dbReference>
<dbReference type="Proteomes" id="UP000295788">
    <property type="component" value="Unassembled WGS sequence"/>
</dbReference>
<dbReference type="PANTHER" id="PTHR20857">
    <property type="entry name" value="THIAMINE-PHOSPHATE PYROPHOSPHORYLASE"/>
    <property type="match status" value="1"/>
</dbReference>
<comment type="similarity">
    <text evidence="9 10">Belongs to the thiamine-phosphate synthase family.</text>
</comment>
<feature type="binding site" evidence="9">
    <location>
        <begin position="38"/>
        <end position="42"/>
    </location>
    <ligand>
        <name>4-amino-2-methyl-5-(diphosphooxymethyl)pyrimidine</name>
        <dbReference type="ChEBI" id="CHEBI:57841"/>
    </ligand>
</feature>
<evidence type="ECO:0000256" key="11">
    <source>
        <dbReference type="RuleBase" id="RU004253"/>
    </source>
</evidence>
<dbReference type="Pfam" id="PF02581">
    <property type="entry name" value="TMP-TENI"/>
    <property type="match status" value="1"/>
</dbReference>
<comment type="caution">
    <text evidence="13">The sequence shown here is derived from an EMBL/GenBank/DDBJ whole genome shotgun (WGS) entry which is preliminary data.</text>
</comment>
<comment type="cofactor">
    <cofactor evidence="9">
        <name>Mg(2+)</name>
        <dbReference type="ChEBI" id="CHEBI:18420"/>
    </cofactor>
    <text evidence="9">Binds 1 Mg(2+) ion per subunit.</text>
</comment>
<dbReference type="PANTHER" id="PTHR20857:SF15">
    <property type="entry name" value="THIAMINE-PHOSPHATE SYNTHASE"/>
    <property type="match status" value="1"/>
</dbReference>
<accession>A0A4R3K955</accession>
<feature type="binding site" evidence="9">
    <location>
        <position position="70"/>
    </location>
    <ligand>
        <name>4-amino-2-methyl-5-(diphosphooxymethyl)pyrimidine</name>
        <dbReference type="ChEBI" id="CHEBI:57841"/>
    </ligand>
</feature>
<comment type="catalytic activity">
    <reaction evidence="7 9 10">
        <text>2-(2-carboxy-4-methylthiazol-5-yl)ethyl phosphate + 4-amino-2-methyl-5-(diphosphooxymethyl)pyrimidine + 2 H(+) = thiamine phosphate + CO2 + diphosphate</text>
        <dbReference type="Rhea" id="RHEA:47848"/>
        <dbReference type="ChEBI" id="CHEBI:15378"/>
        <dbReference type="ChEBI" id="CHEBI:16526"/>
        <dbReference type="ChEBI" id="CHEBI:33019"/>
        <dbReference type="ChEBI" id="CHEBI:37575"/>
        <dbReference type="ChEBI" id="CHEBI:57841"/>
        <dbReference type="ChEBI" id="CHEBI:62890"/>
        <dbReference type="EC" id="2.5.1.3"/>
    </reaction>
</comment>
<dbReference type="CDD" id="cd00564">
    <property type="entry name" value="TMP_TenI"/>
    <property type="match status" value="1"/>
</dbReference>
<dbReference type="InterPro" id="IPR036206">
    <property type="entry name" value="ThiamineP_synth_sf"/>
</dbReference>
<evidence type="ECO:0000256" key="1">
    <source>
        <dbReference type="ARBA" id="ARBA00005165"/>
    </source>
</evidence>
<dbReference type="EMBL" id="SMAB01000022">
    <property type="protein sequence ID" value="TCS79201.1"/>
    <property type="molecule type" value="Genomic_DNA"/>
</dbReference>
<proteinExistence type="inferred from homology"/>
<feature type="binding site" evidence="9">
    <location>
        <position position="71"/>
    </location>
    <ligand>
        <name>Mg(2+)</name>
        <dbReference type="ChEBI" id="CHEBI:18420"/>
    </ligand>
</feature>
<keyword evidence="4 9" id="KW-0460">Magnesium</keyword>
<protein>
    <recommendedName>
        <fullName evidence="9">Thiamine-phosphate synthase</fullName>
        <shortName evidence="9">TP synthase</shortName>
        <shortName evidence="9">TPS</shortName>
        <ecNumber evidence="9">2.5.1.3</ecNumber>
    </recommendedName>
    <alternativeName>
        <fullName evidence="9">Thiamine-phosphate pyrophosphorylase</fullName>
        <shortName evidence="9">TMP pyrophosphorylase</shortName>
        <shortName evidence="9">TMP-PPase</shortName>
    </alternativeName>
</protein>
<feature type="binding site" evidence="9">
    <location>
        <position position="138"/>
    </location>
    <ligand>
        <name>4-amino-2-methyl-5-(diphosphooxymethyl)pyrimidine</name>
        <dbReference type="ChEBI" id="CHEBI:57841"/>
    </ligand>
</feature>
<feature type="binding site" evidence="9">
    <location>
        <position position="165"/>
    </location>
    <ligand>
        <name>2-[(2R,5Z)-2-carboxy-4-methylthiazol-5(2H)-ylidene]ethyl phosphate</name>
        <dbReference type="ChEBI" id="CHEBI:62899"/>
    </ligand>
</feature>
<comment type="pathway">
    <text evidence="1 9 11">Cofactor biosynthesis; thiamine diphosphate biosynthesis; thiamine phosphate from 4-amino-2-methyl-5-diphosphomethylpyrimidine and 4-methyl-5-(2-phosphoethyl)-thiazole: step 1/1.</text>
</comment>
<keyword evidence="3 9" id="KW-0479">Metal-binding</keyword>
<feature type="binding site" evidence="9">
    <location>
        <begin position="185"/>
        <end position="186"/>
    </location>
    <ligand>
        <name>2-[(2R,5Z)-2-carboxy-4-methylthiazol-5(2H)-ylidene]ethyl phosphate</name>
        <dbReference type="ChEBI" id="CHEBI:62899"/>
    </ligand>
</feature>
<sequence length="215" mass="23767">MIEIAPLSVYLVIGRDDCVLSPIEVVKQALEAGVKTVQLREKKGNMKEIIEFGREIRQLTKEYNAQFFVNDRLDLAQILEADGIHIGQDDLPIEEIKKITSPTFKIGISARTVEEAIEAEKAGADYLGVGAIYSTATKQDAKTIGLEGLDSIRQNVYIPIIAIGGIQKEHIPDLVRSGADGIAVVSAITRSANPFLSAKELIEEWRRTKEGYRFK</sequence>
<evidence type="ECO:0000256" key="2">
    <source>
        <dbReference type="ARBA" id="ARBA00022679"/>
    </source>
</evidence>
<evidence type="ECO:0000256" key="6">
    <source>
        <dbReference type="ARBA" id="ARBA00047334"/>
    </source>
</evidence>
<evidence type="ECO:0000256" key="10">
    <source>
        <dbReference type="RuleBase" id="RU003826"/>
    </source>
</evidence>
<dbReference type="InterPro" id="IPR022998">
    <property type="entry name" value="ThiamineP_synth_TenI"/>
</dbReference>